<evidence type="ECO:0000313" key="4">
    <source>
        <dbReference type="EMBL" id="CAB4986749.1"/>
    </source>
</evidence>
<dbReference type="Gene3D" id="1.10.1660.10">
    <property type="match status" value="1"/>
</dbReference>
<feature type="domain" description="HTH merR-type" evidence="1">
    <location>
        <begin position="16"/>
        <end position="86"/>
    </location>
</feature>
<dbReference type="SUPFAM" id="SSF46955">
    <property type="entry name" value="Putative DNA-binding domain"/>
    <property type="match status" value="1"/>
</dbReference>
<dbReference type="GO" id="GO:0003677">
    <property type="term" value="F:DNA binding"/>
    <property type="evidence" value="ECO:0007669"/>
    <property type="project" value="InterPro"/>
</dbReference>
<dbReference type="InterPro" id="IPR036594">
    <property type="entry name" value="Meth_synthase_dom"/>
</dbReference>
<dbReference type="Gene3D" id="3.40.50.280">
    <property type="entry name" value="Cobalamin-binding domain"/>
    <property type="match status" value="1"/>
</dbReference>
<sequence>MVSLDIEGKDCAVNEFFTVSSVARRIGVAPATLRTWDLRYGLGPEDHEPGTHRRYSLKDVARLTHMRNLISSGVSAGEAAQGALSLKVSGTGSKAGATSAVAPVDEEIVVALYRSAKSFDTASLQRILSNCINELGVVDAWHSVITPLLHKVGHRWADNSDGIEVEHLLSEILIKVLQAPKIVKPINPRPVLLACVGEELHSLAIHALCAALAERKIESYFLGSRTPLEALSQVIKRSAPPAIFLWAQLPEHGEAKYFQSLPKVRPAPRIVLGGPGWNRVDYGSVAFVDDLYSACEEISRAVGA</sequence>
<proteinExistence type="predicted"/>
<dbReference type="InterPro" id="IPR003759">
    <property type="entry name" value="Cbl-bd_cap"/>
</dbReference>
<organism evidence="3">
    <name type="scientific">freshwater metagenome</name>
    <dbReference type="NCBI Taxonomy" id="449393"/>
    <lineage>
        <taxon>unclassified sequences</taxon>
        <taxon>metagenomes</taxon>
        <taxon>ecological metagenomes</taxon>
    </lineage>
</organism>
<dbReference type="Gene3D" id="1.10.1240.10">
    <property type="entry name" value="Methionine synthase domain"/>
    <property type="match status" value="1"/>
</dbReference>
<dbReference type="EMBL" id="CAFBPP010000042">
    <property type="protein sequence ID" value="CAB5021215.1"/>
    <property type="molecule type" value="Genomic_DNA"/>
</dbReference>
<dbReference type="PROSITE" id="PS50937">
    <property type="entry name" value="HTH_MERR_2"/>
    <property type="match status" value="1"/>
</dbReference>
<dbReference type="GO" id="GO:0031419">
    <property type="term" value="F:cobalamin binding"/>
    <property type="evidence" value="ECO:0007669"/>
    <property type="project" value="InterPro"/>
</dbReference>
<evidence type="ECO:0000313" key="3">
    <source>
        <dbReference type="EMBL" id="CAB4902552.1"/>
    </source>
</evidence>
<dbReference type="Pfam" id="PF13411">
    <property type="entry name" value="MerR_1"/>
    <property type="match status" value="1"/>
</dbReference>
<dbReference type="GO" id="GO:0046872">
    <property type="term" value="F:metal ion binding"/>
    <property type="evidence" value="ECO:0007669"/>
    <property type="project" value="InterPro"/>
</dbReference>
<dbReference type="EMBL" id="CAFBOP010000028">
    <property type="protein sequence ID" value="CAB4986749.1"/>
    <property type="molecule type" value="Genomic_DNA"/>
</dbReference>
<accession>A0A6J7G2H5</accession>
<dbReference type="SUPFAM" id="SSF52242">
    <property type="entry name" value="Cobalamin (vitamin B12)-binding domain"/>
    <property type="match status" value="1"/>
</dbReference>
<dbReference type="SMART" id="SM00422">
    <property type="entry name" value="HTH_MERR"/>
    <property type="match status" value="1"/>
</dbReference>
<gene>
    <name evidence="2" type="ORF">UFOPK2967_00440</name>
    <name evidence="3" type="ORF">UFOPK3587_00569</name>
    <name evidence="4" type="ORF">UFOPK3984_00765</name>
    <name evidence="5" type="ORF">UFOPK4114_00851</name>
</gene>
<evidence type="ECO:0000313" key="5">
    <source>
        <dbReference type="EMBL" id="CAB5021215.1"/>
    </source>
</evidence>
<evidence type="ECO:0000259" key="1">
    <source>
        <dbReference type="PROSITE" id="PS50937"/>
    </source>
</evidence>
<dbReference type="InterPro" id="IPR000551">
    <property type="entry name" value="MerR-type_HTH_dom"/>
</dbReference>
<dbReference type="EMBL" id="CAFBMN010000020">
    <property type="protein sequence ID" value="CAB4902552.1"/>
    <property type="molecule type" value="Genomic_DNA"/>
</dbReference>
<name>A0A6J7G2H5_9ZZZZ</name>
<dbReference type="AlphaFoldDB" id="A0A6J7G2H5"/>
<dbReference type="InterPro" id="IPR036724">
    <property type="entry name" value="Cobalamin-bd_sf"/>
</dbReference>
<dbReference type="GO" id="GO:0006355">
    <property type="term" value="P:regulation of DNA-templated transcription"/>
    <property type="evidence" value="ECO:0007669"/>
    <property type="project" value="InterPro"/>
</dbReference>
<dbReference type="InterPro" id="IPR009061">
    <property type="entry name" value="DNA-bd_dom_put_sf"/>
</dbReference>
<dbReference type="EMBL" id="CAFAAC010000017">
    <property type="protein sequence ID" value="CAB4783193.1"/>
    <property type="molecule type" value="Genomic_DNA"/>
</dbReference>
<protein>
    <submittedName>
        <fullName evidence="3">Unannotated protein</fullName>
    </submittedName>
</protein>
<reference evidence="3" key="1">
    <citation type="submission" date="2020-05" db="EMBL/GenBank/DDBJ databases">
        <authorList>
            <person name="Chiriac C."/>
            <person name="Salcher M."/>
            <person name="Ghai R."/>
            <person name="Kavagutti S V."/>
        </authorList>
    </citation>
    <scope>NUCLEOTIDE SEQUENCE</scope>
</reference>
<dbReference type="Pfam" id="PF02607">
    <property type="entry name" value="B12-binding_2"/>
    <property type="match status" value="1"/>
</dbReference>
<evidence type="ECO:0000313" key="2">
    <source>
        <dbReference type="EMBL" id="CAB4783193.1"/>
    </source>
</evidence>